<evidence type="ECO:0000256" key="3">
    <source>
        <dbReference type="ARBA" id="ARBA00022679"/>
    </source>
</evidence>
<dbReference type="InterPro" id="IPR013785">
    <property type="entry name" value="Aldolase_TIM"/>
</dbReference>
<comment type="function">
    <text evidence="1 10">Condenses 4-methyl-5-(beta-hydroxyethyl)thiazole monophosphate (THZ-P) and 2-methyl-4-amino-5-hydroxymethyl pyrimidine pyrophosphate (HMP-PP) to form thiamine monophosphate (TMP).</text>
</comment>
<evidence type="ECO:0000313" key="14">
    <source>
        <dbReference type="EMBL" id="CEA09588.1"/>
    </source>
</evidence>
<proteinExistence type="inferred from homology"/>
<comment type="cofactor">
    <cofactor evidence="10">
        <name>Mg(2+)</name>
        <dbReference type="ChEBI" id="CHEBI:18420"/>
    </cofactor>
    <text evidence="10">Binds 1 Mg(2+) ion per subunit.</text>
</comment>
<evidence type="ECO:0000256" key="10">
    <source>
        <dbReference type="HAMAP-Rule" id="MF_00097"/>
    </source>
</evidence>
<dbReference type="EMBL" id="LN483072">
    <property type="protein sequence ID" value="CEA09588.1"/>
    <property type="molecule type" value="Genomic_DNA"/>
</dbReference>
<comment type="catalytic activity">
    <reaction evidence="9 10 11">
        <text>2-[(2R,5Z)-2-carboxy-4-methylthiazol-5(2H)-ylidene]ethyl phosphate + 4-amino-2-methyl-5-(diphosphooxymethyl)pyrimidine + 2 H(+) = thiamine phosphate + CO2 + diphosphate</text>
        <dbReference type="Rhea" id="RHEA:47844"/>
        <dbReference type="ChEBI" id="CHEBI:15378"/>
        <dbReference type="ChEBI" id="CHEBI:16526"/>
        <dbReference type="ChEBI" id="CHEBI:33019"/>
        <dbReference type="ChEBI" id="CHEBI:37575"/>
        <dbReference type="ChEBI" id="CHEBI:57841"/>
        <dbReference type="ChEBI" id="CHEBI:62899"/>
        <dbReference type="EC" id="2.5.1.3"/>
    </reaction>
</comment>
<dbReference type="GO" id="GO:0009229">
    <property type="term" value="P:thiamine diphosphate biosynthetic process"/>
    <property type="evidence" value="ECO:0007669"/>
    <property type="project" value="UniProtKB-UniRule"/>
</dbReference>
<protein>
    <recommendedName>
        <fullName evidence="10">Thiamine-phosphate synthase</fullName>
        <shortName evidence="10">TP synthase</shortName>
        <shortName evidence="10">TPS</shortName>
        <ecNumber evidence="10">2.5.1.3</ecNumber>
    </recommendedName>
    <alternativeName>
        <fullName evidence="10">Thiamine-phosphate pyrophosphorylase</fullName>
        <shortName evidence="10">TMP pyrophosphorylase</shortName>
        <shortName evidence="10">TMP-PPase</shortName>
    </alternativeName>
</protein>
<evidence type="ECO:0000256" key="9">
    <source>
        <dbReference type="ARBA" id="ARBA00047883"/>
    </source>
</evidence>
<feature type="binding site" evidence="10">
    <location>
        <begin position="159"/>
        <end position="161"/>
    </location>
    <ligand>
        <name>2-[(2R,5Z)-2-carboxy-4-methylthiazol-5(2H)-ylidene]ethyl phosphate</name>
        <dbReference type="ChEBI" id="CHEBI:62899"/>
    </ligand>
</feature>
<comment type="catalytic activity">
    <reaction evidence="8 10 11">
        <text>2-(2-carboxy-4-methylthiazol-5-yl)ethyl phosphate + 4-amino-2-methyl-5-(diphosphooxymethyl)pyrimidine + 2 H(+) = thiamine phosphate + CO2 + diphosphate</text>
        <dbReference type="Rhea" id="RHEA:47848"/>
        <dbReference type="ChEBI" id="CHEBI:15378"/>
        <dbReference type="ChEBI" id="CHEBI:16526"/>
        <dbReference type="ChEBI" id="CHEBI:33019"/>
        <dbReference type="ChEBI" id="CHEBI:37575"/>
        <dbReference type="ChEBI" id="CHEBI:57841"/>
        <dbReference type="ChEBI" id="CHEBI:62890"/>
        <dbReference type="EC" id="2.5.1.3"/>
    </reaction>
</comment>
<evidence type="ECO:0000256" key="8">
    <source>
        <dbReference type="ARBA" id="ARBA00047851"/>
    </source>
</evidence>
<dbReference type="EC" id="2.5.1.3" evidence="10"/>
<feature type="binding site" evidence="10">
    <location>
        <begin position="55"/>
        <end position="59"/>
    </location>
    <ligand>
        <name>4-amino-2-methyl-5-(diphosphooxymethyl)pyrimidine</name>
        <dbReference type="ChEBI" id="CHEBI:57841"/>
    </ligand>
</feature>
<comment type="catalytic activity">
    <reaction evidence="7 10 11">
        <text>4-methyl-5-(2-phosphooxyethyl)-thiazole + 4-amino-2-methyl-5-(diphosphooxymethyl)pyrimidine + H(+) = thiamine phosphate + diphosphate</text>
        <dbReference type="Rhea" id="RHEA:22328"/>
        <dbReference type="ChEBI" id="CHEBI:15378"/>
        <dbReference type="ChEBI" id="CHEBI:33019"/>
        <dbReference type="ChEBI" id="CHEBI:37575"/>
        <dbReference type="ChEBI" id="CHEBI:57841"/>
        <dbReference type="ChEBI" id="CHEBI:58296"/>
        <dbReference type="EC" id="2.5.1.3"/>
    </reaction>
</comment>
<keyword evidence="4 10" id="KW-0479">Metal-binding</keyword>
<feature type="binding site" evidence="10">
    <location>
        <position position="162"/>
    </location>
    <ligand>
        <name>4-amino-2-methyl-5-(diphosphooxymethyl)pyrimidine</name>
        <dbReference type="ChEBI" id="CHEBI:57841"/>
    </ligand>
</feature>
<evidence type="ECO:0000256" key="7">
    <source>
        <dbReference type="ARBA" id="ARBA00047334"/>
    </source>
</evidence>
<evidence type="ECO:0000256" key="12">
    <source>
        <dbReference type="RuleBase" id="RU004253"/>
    </source>
</evidence>
<evidence type="ECO:0000256" key="1">
    <source>
        <dbReference type="ARBA" id="ARBA00003814"/>
    </source>
</evidence>
<dbReference type="Gene3D" id="3.20.20.70">
    <property type="entry name" value="Aldolase class I"/>
    <property type="match status" value="1"/>
</dbReference>
<dbReference type="PANTHER" id="PTHR20857:SF15">
    <property type="entry name" value="THIAMINE-PHOSPHATE SYNTHASE"/>
    <property type="match status" value="1"/>
</dbReference>
<feature type="binding site" evidence="10">
    <location>
        <position position="190"/>
    </location>
    <ligand>
        <name>2-[(2R,5Z)-2-carboxy-4-methylthiazol-5(2H)-ylidene]ethyl phosphate</name>
        <dbReference type="ChEBI" id="CHEBI:62899"/>
    </ligand>
</feature>
<dbReference type="UniPathway" id="UPA00060">
    <property type="reaction ID" value="UER00141"/>
</dbReference>
<reference evidence="14" key="1">
    <citation type="submission" date="2014-07" db="EMBL/GenBank/DDBJ databases">
        <authorList>
            <person name="Urmite Genomes Urmite Genomes"/>
        </authorList>
    </citation>
    <scope>NUCLEOTIDE SEQUENCE</scope>
    <source>
        <strain evidence="14">11W110_air</strain>
    </source>
</reference>
<evidence type="ECO:0000259" key="13">
    <source>
        <dbReference type="Pfam" id="PF02581"/>
    </source>
</evidence>
<dbReference type="InterPro" id="IPR022998">
    <property type="entry name" value="ThiamineP_synth_TenI"/>
</dbReference>
<dbReference type="InterPro" id="IPR036206">
    <property type="entry name" value="ThiamineP_synth_sf"/>
</dbReference>
<accession>A0A078MQU0</accession>
<dbReference type="CDD" id="cd00564">
    <property type="entry name" value="TMP_TenI"/>
    <property type="match status" value="1"/>
</dbReference>
<dbReference type="HAMAP" id="MF_00097">
    <property type="entry name" value="TMP_synthase"/>
    <property type="match status" value="1"/>
</dbReference>
<dbReference type="AlphaFoldDB" id="A0A078MQU0"/>
<evidence type="ECO:0000256" key="6">
    <source>
        <dbReference type="ARBA" id="ARBA00022977"/>
    </source>
</evidence>
<keyword evidence="3 10" id="KW-0808">Transferase</keyword>
<evidence type="ECO:0000256" key="4">
    <source>
        <dbReference type="ARBA" id="ARBA00022723"/>
    </source>
</evidence>
<comment type="pathway">
    <text evidence="2 10 12">Cofactor biosynthesis; thiamine diphosphate biosynthesis; thiamine phosphate from 4-amino-2-methyl-5-diphosphomethylpyrimidine and 4-methyl-5-(2-phosphoethyl)-thiazole: step 1/1.</text>
</comment>
<dbReference type="GO" id="GO:0009228">
    <property type="term" value="P:thiamine biosynthetic process"/>
    <property type="evidence" value="ECO:0007669"/>
    <property type="project" value="UniProtKB-KW"/>
</dbReference>
<keyword evidence="6 10" id="KW-0784">Thiamine biosynthesis</keyword>
<evidence type="ECO:0000256" key="11">
    <source>
        <dbReference type="RuleBase" id="RU003826"/>
    </source>
</evidence>
<gene>
    <name evidence="10 14" type="primary">thiE</name>
    <name evidence="14" type="ORF">BN1051_02959</name>
</gene>
<dbReference type="GO" id="GO:0005737">
    <property type="term" value="C:cytoplasm"/>
    <property type="evidence" value="ECO:0007669"/>
    <property type="project" value="TreeGrafter"/>
</dbReference>
<feature type="binding site" evidence="10">
    <location>
        <position position="130"/>
    </location>
    <ligand>
        <name>4-amino-2-methyl-5-(diphosphooxymethyl)pyrimidine</name>
        <dbReference type="ChEBI" id="CHEBI:57841"/>
    </ligand>
</feature>
<feature type="binding site" evidence="10">
    <location>
        <position position="87"/>
    </location>
    <ligand>
        <name>Mg(2+)</name>
        <dbReference type="ChEBI" id="CHEBI:18420"/>
    </ligand>
</feature>
<dbReference type="PATRIC" id="fig|1461584.3.peg.2936"/>
<feature type="binding site" evidence="10">
    <location>
        <position position="86"/>
    </location>
    <ligand>
        <name>4-amino-2-methyl-5-(diphosphooxymethyl)pyrimidine</name>
        <dbReference type="ChEBI" id="CHEBI:57841"/>
    </ligand>
</feature>
<organism evidence="14">
    <name type="scientific">Arthrobacter saudimassiliensis</name>
    <dbReference type="NCBI Taxonomy" id="1461584"/>
    <lineage>
        <taxon>Bacteria</taxon>
        <taxon>Bacillati</taxon>
        <taxon>Actinomycetota</taxon>
        <taxon>Actinomycetes</taxon>
        <taxon>Micrococcales</taxon>
        <taxon>Micrococcaceae</taxon>
        <taxon>Arthrobacter</taxon>
    </lineage>
</organism>
<name>A0A078MQU0_9MICC</name>
<dbReference type="GO" id="GO:0004789">
    <property type="term" value="F:thiamine-phosphate diphosphorylase activity"/>
    <property type="evidence" value="ECO:0007669"/>
    <property type="project" value="UniProtKB-UniRule"/>
</dbReference>
<feature type="binding site" evidence="10">
    <location>
        <begin position="210"/>
        <end position="211"/>
    </location>
    <ligand>
        <name>2-[(2R,5Z)-2-carboxy-4-methylthiazol-5(2H)-ylidene]ethyl phosphate</name>
        <dbReference type="ChEBI" id="CHEBI:62899"/>
    </ligand>
</feature>
<feature type="binding site" evidence="10">
    <location>
        <position position="111"/>
    </location>
    <ligand>
        <name>Mg(2+)</name>
        <dbReference type="ChEBI" id="CHEBI:18420"/>
    </ligand>
</feature>
<dbReference type="GO" id="GO:0000287">
    <property type="term" value="F:magnesium ion binding"/>
    <property type="evidence" value="ECO:0007669"/>
    <property type="project" value="UniProtKB-UniRule"/>
</dbReference>
<dbReference type="Pfam" id="PF02581">
    <property type="entry name" value="TMP-TENI"/>
    <property type="match status" value="1"/>
</dbReference>
<evidence type="ECO:0000256" key="5">
    <source>
        <dbReference type="ARBA" id="ARBA00022842"/>
    </source>
</evidence>
<dbReference type="NCBIfam" id="TIGR00693">
    <property type="entry name" value="thiE"/>
    <property type="match status" value="1"/>
</dbReference>
<comment type="similarity">
    <text evidence="10 11">Belongs to the thiamine-phosphate synthase family.</text>
</comment>
<sequence length="232" mass="23378">MSAQDLARDPLTGADPRARARSTGIYLVTDTAQCGPRGLVDTVRAAVAGGIRTVQVREKDASAAEFYARVLAVAEAVGDRALVLVDDRVDLYLAARAAGAAVHGVHVGQSDLPVAAVRQLVGPDAVVGLTANTPEHLAALAALPAGTVDHLGAGVIRPTATKKDHPEPLGIDGFARFAAAAPVPCVAIGGVTAADVAPLRAAGASGVAVVSAVCAAADPRQAAADLVREWNR</sequence>
<feature type="domain" description="Thiamine phosphate synthase/TenI" evidence="13">
    <location>
        <begin position="25"/>
        <end position="213"/>
    </location>
</feature>
<dbReference type="SUPFAM" id="SSF51391">
    <property type="entry name" value="Thiamin phosphate synthase"/>
    <property type="match status" value="1"/>
</dbReference>
<dbReference type="InterPro" id="IPR034291">
    <property type="entry name" value="TMP_synthase"/>
</dbReference>
<dbReference type="PANTHER" id="PTHR20857">
    <property type="entry name" value="THIAMINE-PHOSPHATE PYROPHOSPHORYLASE"/>
    <property type="match status" value="1"/>
</dbReference>
<keyword evidence="5 10" id="KW-0460">Magnesium</keyword>
<evidence type="ECO:0000256" key="2">
    <source>
        <dbReference type="ARBA" id="ARBA00005165"/>
    </source>
</evidence>